<organism evidence="5 6">
    <name type="scientific">Trichoderma arundinaceum</name>
    <dbReference type="NCBI Taxonomy" id="490622"/>
    <lineage>
        <taxon>Eukaryota</taxon>
        <taxon>Fungi</taxon>
        <taxon>Dikarya</taxon>
        <taxon>Ascomycota</taxon>
        <taxon>Pezizomycotina</taxon>
        <taxon>Sordariomycetes</taxon>
        <taxon>Hypocreomycetidae</taxon>
        <taxon>Hypocreales</taxon>
        <taxon>Hypocreaceae</taxon>
        <taxon>Trichoderma</taxon>
    </lineage>
</organism>
<reference evidence="5 6" key="1">
    <citation type="journal article" date="2018" name="PLoS Pathog.">
        <title>Evolution of structural diversity of trichothecenes, a family of toxins produced by plant pathogenic and entomopathogenic fungi.</title>
        <authorList>
            <person name="Proctor R.H."/>
            <person name="McCormick S.P."/>
            <person name="Kim H.S."/>
            <person name="Cardoza R.E."/>
            <person name="Stanley A.M."/>
            <person name="Lindo L."/>
            <person name="Kelly A."/>
            <person name="Brown D.W."/>
            <person name="Lee T."/>
            <person name="Vaughan M.M."/>
            <person name="Alexander N.J."/>
            <person name="Busman M."/>
            <person name="Gutierrez S."/>
        </authorList>
    </citation>
    <scope>NUCLEOTIDE SEQUENCE [LARGE SCALE GENOMIC DNA]</scope>
    <source>
        <strain evidence="5 6">IBT 40837</strain>
    </source>
</reference>
<dbReference type="Proteomes" id="UP000266272">
    <property type="component" value="Unassembled WGS sequence"/>
</dbReference>
<dbReference type="GO" id="GO:0022857">
    <property type="term" value="F:transmembrane transporter activity"/>
    <property type="evidence" value="ECO:0007669"/>
    <property type="project" value="InterPro"/>
</dbReference>
<keyword evidence="3" id="KW-0812">Transmembrane</keyword>
<feature type="domain" description="Major facilitator superfamily (MFS) profile" evidence="4">
    <location>
        <begin position="265"/>
        <end position="453"/>
    </location>
</feature>
<feature type="transmembrane region" description="Helical" evidence="3">
    <location>
        <begin position="355"/>
        <end position="377"/>
    </location>
</feature>
<feature type="transmembrane region" description="Helical" evidence="3">
    <location>
        <begin position="420"/>
        <end position="444"/>
    </location>
</feature>
<name>A0A395NP20_TRIAR</name>
<comment type="subcellular location">
    <subcellularLocation>
        <location evidence="1">Membrane</location>
        <topology evidence="1">Multi-pass membrane protein</topology>
    </subcellularLocation>
</comment>
<dbReference type="AlphaFoldDB" id="A0A395NP20"/>
<proteinExistence type="inferred from homology"/>
<keyword evidence="3" id="KW-1133">Transmembrane helix</keyword>
<keyword evidence="6" id="KW-1185">Reference proteome</keyword>
<feature type="transmembrane region" description="Helical" evidence="3">
    <location>
        <begin position="329"/>
        <end position="349"/>
    </location>
</feature>
<evidence type="ECO:0000256" key="1">
    <source>
        <dbReference type="ARBA" id="ARBA00004141"/>
    </source>
</evidence>
<dbReference type="EMBL" id="PXOA01000274">
    <property type="protein sequence ID" value="RFU77587.1"/>
    <property type="molecule type" value="Genomic_DNA"/>
</dbReference>
<evidence type="ECO:0000313" key="6">
    <source>
        <dbReference type="Proteomes" id="UP000266272"/>
    </source>
</evidence>
<dbReference type="GO" id="GO:0016020">
    <property type="term" value="C:membrane"/>
    <property type="evidence" value="ECO:0007669"/>
    <property type="project" value="UniProtKB-SubCell"/>
</dbReference>
<sequence>MMPSPLNTGPKPTEHVHSVHDKALGAHIIDIPPAMAVITGGLDSPVTSFTTSAETKVAEDPIAASVPDGGFRAWLVVVGGFLDFAVAFGLVNSFGTFQARYESEWTWLSTSTITWIGSIQLFILFLGGAIVGPIFDKYGSRALMFSGTAYLLAQGILLGVGNALLFYPATGAISEWFNHKRGLALGIALSGSSVGGIFWPIVINKLFAVVDAPWVHRIIALISVPVLLAACLLVKERKDAAGHDTQGHQVKASDKSIRKAVLEWRFFALCLSLFFVYGGMLIPFYYIPLFAIEHGVGSTMANNLLAIGYAGSVVGRVGSGWIADRLGRFNVLIVMGVLTAVITFCWVAMTTLSAMMAFALLFGLFSGGLIPLGSACVAQTTPDMGHIGLRIGFMMAFASFGALAGGPASGAIKDATYNWLAVHSFSASITLLGALTLLGVRLWWQPLGGKAAF</sequence>
<comment type="caution">
    <text evidence="5">The sequence shown here is derived from an EMBL/GenBank/DDBJ whole genome shotgun (WGS) entry which is preliminary data.</text>
</comment>
<keyword evidence="3" id="KW-0472">Membrane</keyword>
<dbReference type="InterPro" id="IPR050327">
    <property type="entry name" value="Proton-linked_MCT"/>
</dbReference>
<dbReference type="InterPro" id="IPR036259">
    <property type="entry name" value="MFS_trans_sf"/>
</dbReference>
<dbReference type="InterPro" id="IPR020846">
    <property type="entry name" value="MFS_dom"/>
</dbReference>
<dbReference type="PANTHER" id="PTHR11360">
    <property type="entry name" value="MONOCARBOXYLATE TRANSPORTER"/>
    <property type="match status" value="1"/>
</dbReference>
<feature type="transmembrane region" description="Helical" evidence="3">
    <location>
        <begin position="182"/>
        <end position="202"/>
    </location>
</feature>
<dbReference type="Gene3D" id="1.20.1250.20">
    <property type="entry name" value="MFS general substrate transporter like domains"/>
    <property type="match status" value="1"/>
</dbReference>
<accession>A0A395NP20</accession>
<dbReference type="Pfam" id="PF07690">
    <property type="entry name" value="MFS_1"/>
    <property type="match status" value="1"/>
</dbReference>
<feature type="transmembrane region" description="Helical" evidence="3">
    <location>
        <begin position="389"/>
        <end position="408"/>
    </location>
</feature>
<dbReference type="PANTHER" id="PTHR11360:SF177">
    <property type="entry name" value="RIBOFLAVIN TRANSPORTER MCH5"/>
    <property type="match status" value="1"/>
</dbReference>
<feature type="transmembrane region" description="Helical" evidence="3">
    <location>
        <begin position="71"/>
        <end position="91"/>
    </location>
</feature>
<feature type="transmembrane region" description="Helical" evidence="3">
    <location>
        <begin position="214"/>
        <end position="234"/>
    </location>
</feature>
<dbReference type="PROSITE" id="PS50850">
    <property type="entry name" value="MFS"/>
    <property type="match status" value="1"/>
</dbReference>
<evidence type="ECO:0000259" key="4">
    <source>
        <dbReference type="PROSITE" id="PS50850"/>
    </source>
</evidence>
<feature type="transmembrane region" description="Helical" evidence="3">
    <location>
        <begin position="266"/>
        <end position="287"/>
    </location>
</feature>
<feature type="transmembrane region" description="Helical" evidence="3">
    <location>
        <begin position="299"/>
        <end position="317"/>
    </location>
</feature>
<gene>
    <name evidence="5" type="ORF">TARUN_4669</name>
</gene>
<dbReference type="OrthoDB" id="6499973at2759"/>
<comment type="similarity">
    <text evidence="2">Belongs to the major facilitator superfamily. Monocarboxylate porter (TC 2.A.1.13) family.</text>
</comment>
<feature type="transmembrane region" description="Helical" evidence="3">
    <location>
        <begin position="147"/>
        <end position="170"/>
    </location>
</feature>
<dbReference type="SUPFAM" id="SSF103473">
    <property type="entry name" value="MFS general substrate transporter"/>
    <property type="match status" value="1"/>
</dbReference>
<evidence type="ECO:0000256" key="3">
    <source>
        <dbReference type="SAM" id="Phobius"/>
    </source>
</evidence>
<protein>
    <recommendedName>
        <fullName evidence="4">Major facilitator superfamily (MFS) profile domain-containing protein</fullName>
    </recommendedName>
</protein>
<evidence type="ECO:0000313" key="5">
    <source>
        <dbReference type="EMBL" id="RFU77587.1"/>
    </source>
</evidence>
<feature type="transmembrane region" description="Helical" evidence="3">
    <location>
        <begin position="112"/>
        <end position="135"/>
    </location>
</feature>
<evidence type="ECO:0000256" key="2">
    <source>
        <dbReference type="ARBA" id="ARBA00006727"/>
    </source>
</evidence>
<dbReference type="InterPro" id="IPR011701">
    <property type="entry name" value="MFS"/>
</dbReference>